<keyword evidence="4" id="KW-1185">Reference proteome</keyword>
<evidence type="ECO:0000256" key="1">
    <source>
        <dbReference type="ARBA" id="ARBA00006484"/>
    </source>
</evidence>
<dbReference type="Gene3D" id="3.40.50.720">
    <property type="entry name" value="NAD(P)-binding Rossmann-like Domain"/>
    <property type="match status" value="2"/>
</dbReference>
<dbReference type="SUPFAM" id="SSF51735">
    <property type="entry name" value="NAD(P)-binding Rossmann-fold domains"/>
    <property type="match status" value="1"/>
</dbReference>
<organism evidence="4 5">
    <name type="scientific">Acrobeloides nanus</name>
    <dbReference type="NCBI Taxonomy" id="290746"/>
    <lineage>
        <taxon>Eukaryota</taxon>
        <taxon>Metazoa</taxon>
        <taxon>Ecdysozoa</taxon>
        <taxon>Nematoda</taxon>
        <taxon>Chromadorea</taxon>
        <taxon>Rhabditida</taxon>
        <taxon>Tylenchina</taxon>
        <taxon>Cephalobomorpha</taxon>
        <taxon>Cephaloboidea</taxon>
        <taxon>Cephalobidae</taxon>
        <taxon>Acrobeloides</taxon>
    </lineage>
</organism>
<dbReference type="PANTHER" id="PTHR24320:SF282">
    <property type="entry name" value="WW DOMAIN-CONTAINING OXIDOREDUCTASE"/>
    <property type="match status" value="1"/>
</dbReference>
<dbReference type="InterPro" id="IPR002347">
    <property type="entry name" value="SDR_fam"/>
</dbReference>
<protein>
    <submittedName>
        <fullName evidence="5">Retinol dehydrogenase 11</fullName>
    </submittedName>
</protein>
<proteinExistence type="inferred from homology"/>
<dbReference type="WBParaSite" id="ACRNAN_scaffold1684.g9355.t1">
    <property type="protein sequence ID" value="ACRNAN_scaffold1684.g9355.t1"/>
    <property type="gene ID" value="ACRNAN_scaffold1684.g9355"/>
</dbReference>
<accession>A0A914D1E9</accession>
<dbReference type="InterPro" id="IPR036291">
    <property type="entry name" value="NAD(P)-bd_dom_sf"/>
</dbReference>
<evidence type="ECO:0000313" key="4">
    <source>
        <dbReference type="Proteomes" id="UP000887540"/>
    </source>
</evidence>
<evidence type="ECO:0000256" key="2">
    <source>
        <dbReference type="ARBA" id="ARBA00022857"/>
    </source>
</evidence>
<dbReference type="AlphaFoldDB" id="A0A914D1E9"/>
<comment type="similarity">
    <text evidence="1">Belongs to the short-chain dehydrogenases/reductases (SDR) family.</text>
</comment>
<evidence type="ECO:0000313" key="5">
    <source>
        <dbReference type="WBParaSite" id="ACRNAN_scaffold1684.g9355.t1"/>
    </source>
</evidence>
<dbReference type="Proteomes" id="UP000887540">
    <property type="component" value="Unplaced"/>
</dbReference>
<dbReference type="Pfam" id="PF00106">
    <property type="entry name" value="adh_short"/>
    <property type="match status" value="1"/>
</dbReference>
<sequence>MVNKKPKYSYHTTALEVLNNVSLSGKTILITGTTTGIGRETARALALKGAHVVMANRNVALSEELRNEIFKEINRNATIEEKLNKLIPSPSNNIGMVDAWKLYNISKLCNVLFAFKLHRLEHENGINMFVLHPGVITDTALTRNSQTFSKIFKFVSKPFVKTLEQGAATTVYCAASPHTQNESGRYYTNCADYEKDLDKALARDEYLQDLLWSKSLEFINQFERSIQI</sequence>
<keyword evidence="3" id="KW-0560">Oxidoreductase</keyword>
<keyword evidence="2" id="KW-0521">NADP</keyword>
<evidence type="ECO:0000256" key="3">
    <source>
        <dbReference type="ARBA" id="ARBA00023002"/>
    </source>
</evidence>
<name>A0A914D1E9_9BILA</name>
<dbReference type="PANTHER" id="PTHR24320">
    <property type="entry name" value="RETINOL DEHYDROGENASE"/>
    <property type="match status" value="1"/>
</dbReference>
<reference evidence="5" key="1">
    <citation type="submission" date="2022-11" db="UniProtKB">
        <authorList>
            <consortium name="WormBaseParasite"/>
        </authorList>
    </citation>
    <scope>IDENTIFICATION</scope>
</reference>
<dbReference type="GO" id="GO:0016491">
    <property type="term" value="F:oxidoreductase activity"/>
    <property type="evidence" value="ECO:0007669"/>
    <property type="project" value="UniProtKB-KW"/>
</dbReference>